<dbReference type="CDD" id="cd00778">
    <property type="entry name" value="ProRS_core_arch_euk"/>
    <property type="match status" value="1"/>
</dbReference>
<dbReference type="SUPFAM" id="SSF64586">
    <property type="entry name" value="C-terminal domain of ProRS"/>
    <property type="match status" value="1"/>
</dbReference>
<dbReference type="InterPro" id="IPR002316">
    <property type="entry name" value="Pro-tRNA-ligase_IIa"/>
</dbReference>
<protein>
    <recommendedName>
        <fullName evidence="8">Proline--tRNA ligase</fullName>
        <ecNumber evidence="8">6.1.1.15</ecNumber>
    </recommendedName>
    <alternativeName>
        <fullName evidence="8">Prolyl-tRNA synthetase</fullName>
        <shortName evidence="8">ProRS</shortName>
    </alternativeName>
</protein>
<dbReference type="InterPro" id="IPR006195">
    <property type="entry name" value="aa-tRNA-synth_II"/>
</dbReference>
<comment type="subcellular location">
    <subcellularLocation>
        <location evidence="8">Cytoplasm</location>
    </subcellularLocation>
</comment>
<evidence type="ECO:0000256" key="5">
    <source>
        <dbReference type="ARBA" id="ARBA00022917"/>
    </source>
</evidence>
<dbReference type="NCBIfam" id="TIGR00408">
    <property type="entry name" value="proS_fam_I"/>
    <property type="match status" value="1"/>
</dbReference>
<dbReference type="Gene3D" id="3.30.930.10">
    <property type="entry name" value="Bira Bifunctional Protein, Domain 2"/>
    <property type="match status" value="1"/>
</dbReference>
<dbReference type="SUPFAM" id="SSF55681">
    <property type="entry name" value="Class II aaRS and biotin synthetases"/>
    <property type="match status" value="1"/>
</dbReference>
<keyword evidence="3 8" id="KW-0547">Nucleotide-binding</keyword>
<keyword evidence="1 8" id="KW-0963">Cytoplasm</keyword>
<dbReference type="PRINTS" id="PR01046">
    <property type="entry name" value="TRNASYNTHPRO"/>
</dbReference>
<keyword evidence="6 8" id="KW-0030">Aminoacyl-tRNA synthetase</keyword>
<evidence type="ECO:0000256" key="8">
    <source>
        <dbReference type="HAMAP-Rule" id="MF_01571"/>
    </source>
</evidence>
<dbReference type="PANTHER" id="PTHR43382:SF2">
    <property type="entry name" value="BIFUNCTIONAL GLUTAMATE_PROLINE--TRNA LIGASE"/>
    <property type="match status" value="1"/>
</dbReference>
<dbReference type="Gene3D" id="3.40.50.800">
    <property type="entry name" value="Anticodon-binding domain"/>
    <property type="match status" value="1"/>
</dbReference>
<accession>A0ABP9U6L2</accession>
<dbReference type="Gene3D" id="3.30.110.30">
    <property type="entry name" value="C-terminal domain of ProRS"/>
    <property type="match status" value="1"/>
</dbReference>
<dbReference type="Proteomes" id="UP001449582">
    <property type="component" value="Unassembled WGS sequence"/>
</dbReference>
<dbReference type="InterPro" id="IPR036621">
    <property type="entry name" value="Anticodon-bd_dom_sf"/>
</dbReference>
<dbReference type="GO" id="GO:0016874">
    <property type="term" value="F:ligase activity"/>
    <property type="evidence" value="ECO:0007669"/>
    <property type="project" value="UniProtKB-KW"/>
</dbReference>
<evidence type="ECO:0000256" key="7">
    <source>
        <dbReference type="ARBA" id="ARBA00047671"/>
    </source>
</evidence>
<dbReference type="PANTHER" id="PTHR43382">
    <property type="entry name" value="PROLYL-TRNA SYNTHETASE"/>
    <property type="match status" value="1"/>
</dbReference>
<evidence type="ECO:0000256" key="6">
    <source>
        <dbReference type="ARBA" id="ARBA00023146"/>
    </source>
</evidence>
<reference evidence="10" key="1">
    <citation type="submission" date="2024-02" db="EMBL/GenBank/DDBJ databases">
        <title>Draft genome sequence of new strains in genus Ureaplasma.</title>
        <authorList>
            <person name="Nakajima Y."/>
            <person name="Segawa T."/>
        </authorList>
    </citation>
    <scope>NUCLEOTIDE SEQUENCE [LARGE SCALE GENOMIC DNA]</scope>
    <source>
        <strain evidence="10">OM1</strain>
    </source>
</reference>
<evidence type="ECO:0000313" key="11">
    <source>
        <dbReference type="Proteomes" id="UP001449582"/>
    </source>
</evidence>
<dbReference type="InterPro" id="IPR002314">
    <property type="entry name" value="aa-tRNA-synt_IIb"/>
</dbReference>
<proteinExistence type="inferred from homology"/>
<dbReference type="HAMAP" id="MF_01571">
    <property type="entry name" value="Pro_tRNA_synth_type3"/>
    <property type="match status" value="1"/>
</dbReference>
<dbReference type="PROSITE" id="PS50862">
    <property type="entry name" value="AA_TRNA_LIGASE_II"/>
    <property type="match status" value="1"/>
</dbReference>
<keyword evidence="11" id="KW-1185">Reference proteome</keyword>
<dbReference type="SMART" id="SM00946">
    <property type="entry name" value="ProRS-C_1"/>
    <property type="match status" value="1"/>
</dbReference>
<keyword evidence="2 8" id="KW-0436">Ligase</keyword>
<dbReference type="InterPro" id="IPR017449">
    <property type="entry name" value="Pro-tRNA_synth_II"/>
</dbReference>
<dbReference type="RefSeq" id="WP_353289836.1">
    <property type="nucleotide sequence ID" value="NZ_BAABQM010000002.1"/>
</dbReference>
<organism evidence="10 11">
    <name type="scientific">Ureaplasma ceti</name>
    <dbReference type="NCBI Taxonomy" id="3119530"/>
    <lineage>
        <taxon>Bacteria</taxon>
        <taxon>Bacillati</taxon>
        <taxon>Mycoplasmatota</taxon>
        <taxon>Mycoplasmoidales</taxon>
        <taxon>Mycoplasmoidaceae</taxon>
        <taxon>Ureaplasma</taxon>
    </lineage>
</organism>
<evidence type="ECO:0000256" key="4">
    <source>
        <dbReference type="ARBA" id="ARBA00022840"/>
    </source>
</evidence>
<dbReference type="Pfam" id="PF00587">
    <property type="entry name" value="tRNA-synt_2b"/>
    <property type="match status" value="1"/>
</dbReference>
<evidence type="ECO:0000256" key="3">
    <source>
        <dbReference type="ARBA" id="ARBA00022741"/>
    </source>
</evidence>
<dbReference type="InterPro" id="IPR004499">
    <property type="entry name" value="Pro-tRNA-ligase_IIa_arc-type"/>
</dbReference>
<dbReference type="InterPro" id="IPR033721">
    <property type="entry name" value="ProRS_core_arch_euk"/>
</dbReference>
<dbReference type="SUPFAM" id="SSF52954">
    <property type="entry name" value="Class II aaRS ABD-related"/>
    <property type="match status" value="1"/>
</dbReference>
<gene>
    <name evidence="8 10" type="primary">proS</name>
    <name evidence="10" type="ORF">UREOM_3860</name>
</gene>
<dbReference type="EMBL" id="BAABQM010000002">
    <property type="protein sequence ID" value="GAA5414675.1"/>
    <property type="molecule type" value="Genomic_DNA"/>
</dbReference>
<evidence type="ECO:0000259" key="9">
    <source>
        <dbReference type="PROSITE" id="PS50862"/>
    </source>
</evidence>
<dbReference type="Pfam" id="PF03129">
    <property type="entry name" value="HGTP_anticodon"/>
    <property type="match status" value="1"/>
</dbReference>
<feature type="domain" description="Aminoacyl-transfer RNA synthetases class-II family profile" evidence="9">
    <location>
        <begin position="46"/>
        <end position="287"/>
    </location>
</feature>
<comment type="domain">
    <text evidence="8">Consists of three domains: the N-terminal catalytic domain, the anticodon-binding domain and the C-terminal extension.</text>
</comment>
<keyword evidence="5 8" id="KW-0648">Protein biosynthesis</keyword>
<dbReference type="InterPro" id="IPR016061">
    <property type="entry name" value="Pro-tRNA_ligase_II_C"/>
</dbReference>
<dbReference type="InterPro" id="IPR004154">
    <property type="entry name" value="Anticodon-bd"/>
</dbReference>
<evidence type="ECO:0000256" key="1">
    <source>
        <dbReference type="ARBA" id="ARBA00022490"/>
    </source>
</evidence>
<dbReference type="Pfam" id="PF09180">
    <property type="entry name" value="ProRS-C_1"/>
    <property type="match status" value="1"/>
</dbReference>
<comment type="similarity">
    <text evidence="8">Belongs to the class-II aminoacyl-tRNA synthetase family. ProS type 3 subfamily.</text>
</comment>
<evidence type="ECO:0000313" key="10">
    <source>
        <dbReference type="EMBL" id="GAA5414675.1"/>
    </source>
</evidence>
<dbReference type="InterPro" id="IPR045864">
    <property type="entry name" value="aa-tRNA-synth_II/BPL/LPL"/>
</dbReference>
<sequence length="478" mass="54169">MSENNKIVLDKIVTRSENFADWYTSIVHQAKLIQYSDVKGFMIFQPNGWALWENIKNILDKEFKKMNVKNVYMPLLIPISEFQKEKDHVEGFAPELFTINQIGSKTLEEPLAIRPTSEILFCKYFKSIVNSYKDLPVKLNQWTSVLRAEKTTRPFLRNSEFHWHETHCVFETREEADQFTRQHLDLYADFCEKELCIPVIKGVKTPGERFAGADNTYTIESMMQDGQALQSATSHLLGQNFAKAFGITYQSKDNKLEIPYTTSHGLSTRIIGALIMVHSDDKGLVLPPAIAPTQIRILPLFADKNPAVLETANQLKAELDNNYRVEIDNSGKGFGYMMAQSEVEGVPLTIAIGPKDIANNKMMIVRRDTNEKLEVSLDNVSATIDGLIADYKQNIFAKAKQHLDSSIEDVNTIEELKAVVENKKWARMYFDGSIADEKKVKELTGATPRCIVSTTAKEGKCFMSGKPTQQLVIFARAY</sequence>
<name>A0ABP9U6L2_9BACT</name>
<keyword evidence="4 8" id="KW-0067">ATP-binding</keyword>
<comment type="subunit">
    <text evidence="8">Homodimer.</text>
</comment>
<comment type="catalytic activity">
    <reaction evidence="7 8">
        <text>tRNA(Pro) + L-proline + ATP = L-prolyl-tRNA(Pro) + AMP + diphosphate</text>
        <dbReference type="Rhea" id="RHEA:14305"/>
        <dbReference type="Rhea" id="RHEA-COMP:9700"/>
        <dbReference type="Rhea" id="RHEA-COMP:9702"/>
        <dbReference type="ChEBI" id="CHEBI:30616"/>
        <dbReference type="ChEBI" id="CHEBI:33019"/>
        <dbReference type="ChEBI" id="CHEBI:60039"/>
        <dbReference type="ChEBI" id="CHEBI:78442"/>
        <dbReference type="ChEBI" id="CHEBI:78532"/>
        <dbReference type="ChEBI" id="CHEBI:456215"/>
        <dbReference type="EC" id="6.1.1.15"/>
    </reaction>
</comment>
<comment type="function">
    <text evidence="8">Catalyzes the attachment of proline to tRNA(Pro) in a two-step reaction: proline is first activated by ATP to form Pro-AMP and then transferred to the acceptor end of tRNA(Pro).</text>
</comment>
<comment type="caution">
    <text evidence="10">The sequence shown here is derived from an EMBL/GenBank/DDBJ whole genome shotgun (WGS) entry which is preliminary data.</text>
</comment>
<dbReference type="EC" id="6.1.1.15" evidence="8"/>
<evidence type="ECO:0000256" key="2">
    <source>
        <dbReference type="ARBA" id="ARBA00022598"/>
    </source>
</evidence>